<name>L7F659_STRT8</name>
<protein>
    <submittedName>
        <fullName evidence="1">Uncharacterized protein</fullName>
    </submittedName>
</protein>
<evidence type="ECO:0000313" key="1">
    <source>
        <dbReference type="EMBL" id="ELP66115.1"/>
    </source>
</evidence>
<dbReference type="AlphaFoldDB" id="L7F659"/>
<gene>
    <name evidence="1" type="ORF">STRTUCAR8_01332</name>
</gene>
<comment type="caution">
    <text evidence="1">The sequence shown here is derived from an EMBL/GenBank/DDBJ whole genome shotgun (WGS) entry which is preliminary data.</text>
</comment>
<dbReference type="EMBL" id="AEJB01000361">
    <property type="protein sequence ID" value="ELP66115.1"/>
    <property type="molecule type" value="Genomic_DNA"/>
</dbReference>
<organism evidence="1 2">
    <name type="scientific">Streptomyces turgidiscabies (strain Car8)</name>
    <dbReference type="NCBI Taxonomy" id="698760"/>
    <lineage>
        <taxon>Bacteria</taxon>
        <taxon>Bacillati</taxon>
        <taxon>Actinomycetota</taxon>
        <taxon>Actinomycetes</taxon>
        <taxon>Kitasatosporales</taxon>
        <taxon>Streptomycetaceae</taxon>
        <taxon>Streptomyces</taxon>
    </lineage>
</organism>
<proteinExistence type="predicted"/>
<dbReference type="Proteomes" id="UP000010931">
    <property type="component" value="Unassembled WGS sequence"/>
</dbReference>
<accession>L7F659</accession>
<sequence length="80" mass="9150">MLGFCVITPLVILLCGGISQWLDDNGFNDEKHADAEAEKKLRWARDYAVEDIVKSEERVRSQLADLERETKAKIDRIMGE</sequence>
<dbReference type="PATRIC" id="fig|698760.3.peg.4873"/>
<dbReference type="STRING" id="85558.T45_08219"/>
<evidence type="ECO:0000313" key="2">
    <source>
        <dbReference type="Proteomes" id="UP000010931"/>
    </source>
</evidence>
<reference evidence="1 2" key="1">
    <citation type="journal article" date="2011" name="Plasmid">
        <title>Streptomyces turgidiscabies Car8 contains a modular pathogenicity island that shares virulence genes with other actinobacterial plant pathogens.</title>
        <authorList>
            <person name="Huguet-Tapia J.C."/>
            <person name="Badger J.H."/>
            <person name="Loria R."/>
            <person name="Pettis G.S."/>
        </authorList>
    </citation>
    <scope>NUCLEOTIDE SEQUENCE [LARGE SCALE GENOMIC DNA]</scope>
    <source>
        <strain evidence="1 2">Car8</strain>
    </source>
</reference>
<keyword evidence="2" id="KW-1185">Reference proteome</keyword>